<reference evidence="1" key="1">
    <citation type="journal article" date="2022" name="bioRxiv">
        <title>Sequencing and chromosome-scale assembly of the giantPleurodeles waltlgenome.</title>
        <authorList>
            <person name="Brown T."/>
            <person name="Elewa A."/>
            <person name="Iarovenko S."/>
            <person name="Subramanian E."/>
            <person name="Araus A.J."/>
            <person name="Petzold A."/>
            <person name="Susuki M."/>
            <person name="Suzuki K.-i.T."/>
            <person name="Hayashi T."/>
            <person name="Toyoda A."/>
            <person name="Oliveira C."/>
            <person name="Osipova E."/>
            <person name="Leigh N.D."/>
            <person name="Simon A."/>
            <person name="Yun M.H."/>
        </authorList>
    </citation>
    <scope>NUCLEOTIDE SEQUENCE</scope>
    <source>
        <strain evidence="1">20211129_DDA</strain>
        <tissue evidence="1">Liver</tissue>
    </source>
</reference>
<proteinExistence type="predicted"/>
<protein>
    <submittedName>
        <fullName evidence="1">Uncharacterized protein</fullName>
    </submittedName>
</protein>
<name>A0AAV7LLB7_PLEWA</name>
<evidence type="ECO:0000313" key="2">
    <source>
        <dbReference type="Proteomes" id="UP001066276"/>
    </source>
</evidence>
<organism evidence="1 2">
    <name type="scientific">Pleurodeles waltl</name>
    <name type="common">Iberian ribbed newt</name>
    <dbReference type="NCBI Taxonomy" id="8319"/>
    <lineage>
        <taxon>Eukaryota</taxon>
        <taxon>Metazoa</taxon>
        <taxon>Chordata</taxon>
        <taxon>Craniata</taxon>
        <taxon>Vertebrata</taxon>
        <taxon>Euteleostomi</taxon>
        <taxon>Amphibia</taxon>
        <taxon>Batrachia</taxon>
        <taxon>Caudata</taxon>
        <taxon>Salamandroidea</taxon>
        <taxon>Salamandridae</taxon>
        <taxon>Pleurodelinae</taxon>
        <taxon>Pleurodeles</taxon>
    </lineage>
</organism>
<keyword evidence="2" id="KW-1185">Reference proteome</keyword>
<dbReference type="AlphaFoldDB" id="A0AAV7LLB7"/>
<comment type="caution">
    <text evidence="1">The sequence shown here is derived from an EMBL/GenBank/DDBJ whole genome shotgun (WGS) entry which is preliminary data.</text>
</comment>
<dbReference type="Proteomes" id="UP001066276">
    <property type="component" value="Chromosome 11"/>
</dbReference>
<dbReference type="EMBL" id="JANPWB010000015">
    <property type="protein sequence ID" value="KAJ1091294.1"/>
    <property type="molecule type" value="Genomic_DNA"/>
</dbReference>
<evidence type="ECO:0000313" key="1">
    <source>
        <dbReference type="EMBL" id="KAJ1091294.1"/>
    </source>
</evidence>
<sequence length="71" mass="8333">MFPPNREELREPLRAQEVYDQGLQEELYIRALSALRDPNHSNVVSPGPPLLILQMCHYFLVFRVKELDLIL</sequence>
<gene>
    <name evidence="1" type="ORF">NDU88_004421</name>
</gene>
<accession>A0AAV7LLB7</accession>